<evidence type="ECO:0000313" key="6">
    <source>
        <dbReference type="EMBL" id="QPS48046.1"/>
    </source>
</evidence>
<dbReference type="SUPFAM" id="SSF46894">
    <property type="entry name" value="C-terminal effector domain of the bipartite response regulators"/>
    <property type="match status" value="1"/>
</dbReference>
<dbReference type="SUPFAM" id="SSF52172">
    <property type="entry name" value="CheY-like"/>
    <property type="match status" value="1"/>
</dbReference>
<dbReference type="Gene3D" id="1.10.10.10">
    <property type="entry name" value="Winged helix-like DNA-binding domain superfamily/Winged helix DNA-binding domain"/>
    <property type="match status" value="1"/>
</dbReference>
<evidence type="ECO:0000256" key="1">
    <source>
        <dbReference type="ARBA" id="ARBA00022553"/>
    </source>
</evidence>
<dbReference type="Proteomes" id="UP000594943">
    <property type="component" value="Chromosome 2"/>
</dbReference>
<dbReference type="PRINTS" id="PR00038">
    <property type="entry name" value="HTHLUXR"/>
</dbReference>
<feature type="domain" description="Response regulatory" evidence="5">
    <location>
        <begin position="1"/>
        <end position="112"/>
    </location>
</feature>
<dbReference type="PANTHER" id="PTHR43214:SF17">
    <property type="entry name" value="TRANSCRIPTIONAL REGULATORY PROTEIN RCSB"/>
    <property type="match status" value="1"/>
</dbReference>
<dbReference type="AlphaFoldDB" id="A0A7T2U9A3"/>
<evidence type="ECO:0000256" key="3">
    <source>
        <dbReference type="PROSITE-ProRule" id="PRU00169"/>
    </source>
</evidence>
<dbReference type="InterPro" id="IPR001789">
    <property type="entry name" value="Sig_transdc_resp-reg_receiver"/>
</dbReference>
<dbReference type="SMART" id="SM00421">
    <property type="entry name" value="HTH_LUXR"/>
    <property type="match status" value="1"/>
</dbReference>
<dbReference type="InterPro" id="IPR036388">
    <property type="entry name" value="WH-like_DNA-bd_sf"/>
</dbReference>
<dbReference type="GO" id="GO:0003677">
    <property type="term" value="F:DNA binding"/>
    <property type="evidence" value="ECO:0007669"/>
    <property type="project" value="UniProtKB-KW"/>
</dbReference>
<dbReference type="InterPro" id="IPR011006">
    <property type="entry name" value="CheY-like_superfamily"/>
</dbReference>
<dbReference type="Pfam" id="PF00196">
    <property type="entry name" value="GerE"/>
    <property type="match status" value="1"/>
</dbReference>
<dbReference type="KEGG" id="bhg:I6G56_32340"/>
<dbReference type="GO" id="GO:0000160">
    <property type="term" value="P:phosphorelay signal transduction system"/>
    <property type="evidence" value="ECO:0007669"/>
    <property type="project" value="InterPro"/>
</dbReference>
<organism evidence="6 7">
    <name type="scientific">Burkholderia humptydooensis</name>
    <dbReference type="NCBI Taxonomy" id="430531"/>
    <lineage>
        <taxon>Bacteria</taxon>
        <taxon>Pseudomonadati</taxon>
        <taxon>Pseudomonadota</taxon>
        <taxon>Betaproteobacteria</taxon>
        <taxon>Burkholderiales</taxon>
        <taxon>Burkholderiaceae</taxon>
        <taxon>Burkholderia</taxon>
        <taxon>pseudomallei group</taxon>
    </lineage>
</organism>
<accession>A0A7T2U9A3</accession>
<keyword evidence="2" id="KW-0238">DNA-binding</keyword>
<dbReference type="Pfam" id="PF00072">
    <property type="entry name" value="Response_reg"/>
    <property type="match status" value="1"/>
</dbReference>
<evidence type="ECO:0000259" key="5">
    <source>
        <dbReference type="PROSITE" id="PS50110"/>
    </source>
</evidence>
<sequence length="210" mass="23010">MISGLAYELQRDPNIQVVGTARSPGDLVDMLTRRECDVVISDYTMSSGCEKYSDGIAMLSLIRRRHPGVGLVVFTAIDNPGVIRSLLSKHISCIFSKRDHADEMPAAVRAAKSEEAYLSPVIASIVRESKTDAPTSNRGLALTPRELEVVRLFVSGLTINEIAARLRRSKQTISSQKNNAMRKMSIKRNIDLIKYAVDTKLACSISATAS</sequence>
<feature type="modified residue" description="4-aspartylphosphate" evidence="3">
    <location>
        <position position="42"/>
    </location>
</feature>
<dbReference type="Gene3D" id="3.40.50.2300">
    <property type="match status" value="1"/>
</dbReference>
<dbReference type="PROSITE" id="PS50110">
    <property type="entry name" value="RESPONSE_REGULATORY"/>
    <property type="match status" value="1"/>
</dbReference>
<dbReference type="PANTHER" id="PTHR43214">
    <property type="entry name" value="TWO-COMPONENT RESPONSE REGULATOR"/>
    <property type="match status" value="1"/>
</dbReference>
<evidence type="ECO:0000313" key="7">
    <source>
        <dbReference type="Proteomes" id="UP000594943"/>
    </source>
</evidence>
<dbReference type="EMBL" id="CP065687">
    <property type="protein sequence ID" value="QPS48046.1"/>
    <property type="molecule type" value="Genomic_DNA"/>
</dbReference>
<dbReference type="InterPro" id="IPR058245">
    <property type="entry name" value="NreC/VraR/RcsB-like_REC"/>
</dbReference>
<name>A0A7T2U9A3_9BURK</name>
<evidence type="ECO:0000256" key="2">
    <source>
        <dbReference type="ARBA" id="ARBA00023125"/>
    </source>
</evidence>
<dbReference type="InterPro" id="IPR039420">
    <property type="entry name" value="WalR-like"/>
</dbReference>
<protein>
    <submittedName>
        <fullName evidence="6">Response regulator transcription factor</fullName>
    </submittedName>
</protein>
<dbReference type="PROSITE" id="PS50043">
    <property type="entry name" value="HTH_LUXR_2"/>
    <property type="match status" value="1"/>
</dbReference>
<dbReference type="CDD" id="cd06170">
    <property type="entry name" value="LuxR_C_like"/>
    <property type="match status" value="1"/>
</dbReference>
<dbReference type="CDD" id="cd17535">
    <property type="entry name" value="REC_NarL-like"/>
    <property type="match status" value="1"/>
</dbReference>
<dbReference type="InterPro" id="IPR016032">
    <property type="entry name" value="Sig_transdc_resp-reg_C-effctor"/>
</dbReference>
<reference evidence="6 7" key="1">
    <citation type="submission" date="2020-12" db="EMBL/GenBank/DDBJ databases">
        <title>FDA dAtabase for Regulatory Grade micrObial Sequences (FDA-ARGOS): Supporting development and validation of Infectious Disease Dx tests.</title>
        <authorList>
            <person name="Nelson B."/>
            <person name="Plummer A."/>
            <person name="Tallon L."/>
            <person name="Sadzewicz L."/>
            <person name="Zhao X."/>
            <person name="Boylan J."/>
            <person name="Ott S."/>
            <person name="Bowen H."/>
            <person name="Vavikolanu K."/>
            <person name="Mehta A."/>
            <person name="Aluvathingal J."/>
            <person name="Nadendla S."/>
            <person name="Myers T."/>
            <person name="Yan Y."/>
            <person name="Sichtig H."/>
        </authorList>
    </citation>
    <scope>NUCLEOTIDE SEQUENCE [LARGE SCALE GENOMIC DNA]</scope>
    <source>
        <strain evidence="6 7">FDAARGOS_899</strain>
    </source>
</reference>
<gene>
    <name evidence="6" type="ORF">I6G56_32340</name>
</gene>
<feature type="domain" description="HTH luxR-type" evidence="4">
    <location>
        <begin position="135"/>
        <end position="200"/>
    </location>
</feature>
<proteinExistence type="predicted"/>
<keyword evidence="1 3" id="KW-0597">Phosphoprotein</keyword>
<dbReference type="GO" id="GO:0006355">
    <property type="term" value="P:regulation of DNA-templated transcription"/>
    <property type="evidence" value="ECO:0007669"/>
    <property type="project" value="InterPro"/>
</dbReference>
<dbReference type="InterPro" id="IPR000792">
    <property type="entry name" value="Tscrpt_reg_LuxR_C"/>
</dbReference>
<evidence type="ECO:0000259" key="4">
    <source>
        <dbReference type="PROSITE" id="PS50043"/>
    </source>
</evidence>